<organism evidence="2 3">
    <name type="scientific">Panagrolaimus davidi</name>
    <dbReference type="NCBI Taxonomy" id="227884"/>
    <lineage>
        <taxon>Eukaryota</taxon>
        <taxon>Metazoa</taxon>
        <taxon>Ecdysozoa</taxon>
        <taxon>Nematoda</taxon>
        <taxon>Chromadorea</taxon>
        <taxon>Rhabditida</taxon>
        <taxon>Tylenchina</taxon>
        <taxon>Panagrolaimomorpha</taxon>
        <taxon>Panagrolaimoidea</taxon>
        <taxon>Panagrolaimidae</taxon>
        <taxon>Panagrolaimus</taxon>
    </lineage>
</organism>
<name>A0A914PXL8_9BILA</name>
<protein>
    <submittedName>
        <fullName evidence="3">Uncharacterized protein</fullName>
    </submittedName>
</protein>
<evidence type="ECO:0000313" key="3">
    <source>
        <dbReference type="WBParaSite" id="PDA_v2.g23573.t1"/>
    </source>
</evidence>
<feature type="region of interest" description="Disordered" evidence="1">
    <location>
        <begin position="79"/>
        <end position="105"/>
    </location>
</feature>
<sequence>MNDTFNIEYCLKKERVQFGKYRFVKIDPHPRIPVFRCCPSHDGDINVPQQGTNVIKNVHQQPPLPTNFNSNFVNSNTFQANALPKPLPPPQISNDDSFYDDDDDDDMDVDVISSEKVCLDLYLYYL</sequence>
<accession>A0A914PXL8</accession>
<dbReference type="WBParaSite" id="PDA_v2.g23573.t1">
    <property type="protein sequence ID" value="PDA_v2.g23573.t1"/>
    <property type="gene ID" value="PDA_v2.g23573"/>
</dbReference>
<reference evidence="3" key="1">
    <citation type="submission" date="2022-11" db="UniProtKB">
        <authorList>
            <consortium name="WormBaseParasite"/>
        </authorList>
    </citation>
    <scope>IDENTIFICATION</scope>
</reference>
<dbReference type="Proteomes" id="UP000887578">
    <property type="component" value="Unplaced"/>
</dbReference>
<keyword evidence="2" id="KW-1185">Reference proteome</keyword>
<evidence type="ECO:0000313" key="2">
    <source>
        <dbReference type="Proteomes" id="UP000887578"/>
    </source>
</evidence>
<proteinExistence type="predicted"/>
<dbReference type="AlphaFoldDB" id="A0A914PXL8"/>
<evidence type="ECO:0000256" key="1">
    <source>
        <dbReference type="SAM" id="MobiDB-lite"/>
    </source>
</evidence>